<protein>
    <submittedName>
        <fullName evidence="4">Uncharacterized protein</fullName>
    </submittedName>
</protein>
<comment type="caution">
    <text evidence="4">The sequence shown here is derived from an EMBL/GenBank/DDBJ whole genome shotgun (WGS) entry which is preliminary data.</text>
</comment>
<feature type="compositionally biased region" description="Low complexity" evidence="1">
    <location>
        <begin position="728"/>
        <end position="743"/>
    </location>
</feature>
<feature type="compositionally biased region" description="Low complexity" evidence="1">
    <location>
        <begin position="1033"/>
        <end position="1044"/>
    </location>
</feature>
<dbReference type="Proteomes" id="UP000612055">
    <property type="component" value="Unassembled WGS sequence"/>
</dbReference>
<keyword evidence="2" id="KW-0472">Membrane</keyword>
<organism evidence="4 5">
    <name type="scientific">Edaphochlamys debaryana</name>
    <dbReference type="NCBI Taxonomy" id="47281"/>
    <lineage>
        <taxon>Eukaryota</taxon>
        <taxon>Viridiplantae</taxon>
        <taxon>Chlorophyta</taxon>
        <taxon>core chlorophytes</taxon>
        <taxon>Chlorophyceae</taxon>
        <taxon>CS clade</taxon>
        <taxon>Chlamydomonadales</taxon>
        <taxon>Chlamydomonadales incertae sedis</taxon>
        <taxon>Edaphochlamys</taxon>
    </lineage>
</organism>
<sequence>MRLKHACMEVLLAVLLCGAAESLATGKGAPGDGLDQRRETDVAPNARKLTAQELGVAVHHAQRGRRRSTGGVPLVMDTSPCISFQADDYAPLTTPLGGTVGYVTLRSGMRPNAPRSDDGSSLLRLDIVLDPAAPAAAFAAAAPTDLTRTGAGSGPQGAAANVVVALSRRAPDACPATVPAQMLTAAVDCAARSASLQVAVPTSLFRCLPSEADDVSRSFFLQVRVQLSDQACGAVTRPAYAGAAVNSLSAGCSFVIVTGECQPDTCPAAVNTSAAPGSPGSSDPGAPDLGSSNTSAAFLGDVGGPPGLAIVLTEELRGQGPGQDTPTAATAAVVTSGGGGGGGVSASVYGGAIGGAVGAAAALVASVVFVFSRRRSSRRRKDAAAAEADKAPMPPPLSPQPPPPGTLAAVRSRRMTHDGAAGINRSGGDSGVSIQMVAFDNPLAPPLTGADLQGAVGIAGAGVFSAAAAAAGRQPLGRRLHGDGPDLRSPLQPGGAATPTAGNATSAAVSDDDDGTTVAGGGGGAATATDDDALTSRSYVAALRGRTYHGGYGTGASAWLSLPPAGDDNTDATGDHGGGGGPDGRPAASPYQRPLTLGERIYRRGFSLNGATVARAAAAASGGGGGGITDRTALLQAHLEASAAAAAAVAAAKDPAAPPLTASPAPPLGRARSAKLGGSSSFRSSSVKLATTFAGVMDGAGSSSVNLAELASLTGGAPSSAQLAAAAAASSPAGRMPRASAPGSTPSRSAPPRISWAGASHGVAPQDDPNGPNGLANGAFPNDLGQGIAASLSVDATGAARASGPGAPGLAGRMSMPGFPTAQQAGVSALRPAASMPRVTTPGSAAAAGPLQTLAEGVEAALAEAAASSGFSLAPTQPPSVPAASAAAPSPQLPTTPAGALPAASTSGGVFRPGSSTAGGSAAGPAFPPPPSGCGLPPTGSPVGAGAVGSPTPACLRLGLPPVPCPPGGPGSTPGSSFSSPALHSAAPGGLGRSGSAACCFAASSPGLRHDSGSVTAHSDIAAAADVGGGSGSPAWGSPAARSAVGSGSGLQDALSNGLFTSSSQPSTASYPSASIRSGASSAAGAAHAAASPVAAGIGKRRFVQLSEGSGGGPLPPGGQGLGGGVPRASAPATAGSGQEPAA</sequence>
<evidence type="ECO:0000313" key="4">
    <source>
        <dbReference type="EMBL" id="KAG2492155.1"/>
    </source>
</evidence>
<feature type="region of interest" description="Disordered" evidence="1">
    <location>
        <begin position="656"/>
        <end position="682"/>
    </location>
</feature>
<feature type="region of interest" description="Disordered" evidence="1">
    <location>
        <begin position="1057"/>
        <end position="1076"/>
    </location>
</feature>
<feature type="region of interest" description="Disordered" evidence="1">
    <location>
        <begin position="378"/>
        <end position="409"/>
    </location>
</feature>
<dbReference type="AlphaFoldDB" id="A0A835Y432"/>
<feature type="compositionally biased region" description="Low complexity" evidence="1">
    <location>
        <begin position="1061"/>
        <end position="1076"/>
    </location>
</feature>
<feature type="region of interest" description="Disordered" evidence="1">
    <location>
        <begin position="728"/>
        <end position="780"/>
    </location>
</feature>
<feature type="compositionally biased region" description="Low complexity" evidence="1">
    <location>
        <begin position="273"/>
        <end position="292"/>
    </location>
</feature>
<feature type="region of interest" description="Disordered" evidence="1">
    <location>
        <begin position="1028"/>
        <end position="1051"/>
    </location>
</feature>
<feature type="region of interest" description="Disordered" evidence="1">
    <location>
        <begin position="476"/>
        <end position="530"/>
    </location>
</feature>
<dbReference type="EMBL" id="JAEHOE010000047">
    <property type="protein sequence ID" value="KAG2492155.1"/>
    <property type="molecule type" value="Genomic_DNA"/>
</dbReference>
<dbReference type="OrthoDB" id="561892at2759"/>
<evidence type="ECO:0000313" key="5">
    <source>
        <dbReference type="Proteomes" id="UP000612055"/>
    </source>
</evidence>
<keyword evidence="5" id="KW-1185">Reference proteome</keyword>
<proteinExistence type="predicted"/>
<feature type="region of interest" description="Disordered" evidence="1">
    <location>
        <begin position="272"/>
        <end position="296"/>
    </location>
</feature>
<evidence type="ECO:0000256" key="1">
    <source>
        <dbReference type="SAM" id="MobiDB-lite"/>
    </source>
</evidence>
<keyword evidence="3" id="KW-0732">Signal</keyword>
<feature type="compositionally biased region" description="Low complexity" evidence="1">
    <location>
        <begin position="799"/>
        <end position="813"/>
    </location>
</feature>
<evidence type="ECO:0000256" key="2">
    <source>
        <dbReference type="SAM" id="Phobius"/>
    </source>
</evidence>
<feature type="signal peptide" evidence="3">
    <location>
        <begin position="1"/>
        <end position="22"/>
    </location>
</feature>
<feature type="region of interest" description="Disordered" evidence="1">
    <location>
        <begin position="562"/>
        <end position="591"/>
    </location>
</feature>
<reference evidence="4" key="1">
    <citation type="journal article" date="2020" name="bioRxiv">
        <title>Comparative genomics of Chlamydomonas.</title>
        <authorList>
            <person name="Craig R.J."/>
            <person name="Hasan A.R."/>
            <person name="Ness R.W."/>
            <person name="Keightley P.D."/>
        </authorList>
    </citation>
    <scope>NUCLEOTIDE SEQUENCE</scope>
    <source>
        <strain evidence="4">CCAP 11/70</strain>
    </source>
</reference>
<keyword evidence="2" id="KW-0812">Transmembrane</keyword>
<feature type="compositionally biased region" description="Pro residues" evidence="1">
    <location>
        <begin position="392"/>
        <end position="405"/>
    </location>
</feature>
<keyword evidence="2" id="KW-1133">Transmembrane helix</keyword>
<feature type="compositionally biased region" description="Low complexity" evidence="1">
    <location>
        <begin position="494"/>
        <end position="509"/>
    </location>
</feature>
<name>A0A835Y432_9CHLO</name>
<accession>A0A835Y432</accession>
<feature type="region of interest" description="Disordered" evidence="1">
    <location>
        <begin position="799"/>
        <end position="818"/>
    </location>
</feature>
<evidence type="ECO:0000256" key="3">
    <source>
        <dbReference type="SAM" id="SignalP"/>
    </source>
</evidence>
<feature type="compositionally biased region" description="Gly residues" evidence="1">
    <location>
        <begin position="1109"/>
        <end position="1126"/>
    </location>
</feature>
<feature type="region of interest" description="Disordered" evidence="1">
    <location>
        <begin position="1105"/>
        <end position="1143"/>
    </location>
</feature>
<feature type="chain" id="PRO_5032570672" evidence="3">
    <location>
        <begin position="23"/>
        <end position="1143"/>
    </location>
</feature>
<feature type="region of interest" description="Disordered" evidence="1">
    <location>
        <begin position="871"/>
        <end position="940"/>
    </location>
</feature>
<feature type="region of interest" description="Disordered" evidence="1">
    <location>
        <begin position="966"/>
        <end position="989"/>
    </location>
</feature>
<feature type="transmembrane region" description="Helical" evidence="2">
    <location>
        <begin position="348"/>
        <end position="371"/>
    </location>
</feature>
<gene>
    <name evidence="4" type="ORF">HYH03_009646</name>
</gene>
<feature type="compositionally biased region" description="Low complexity" evidence="1">
    <location>
        <begin position="882"/>
        <end position="925"/>
    </location>
</feature>